<feature type="non-terminal residue" evidence="2">
    <location>
        <position position="1"/>
    </location>
</feature>
<dbReference type="EMBL" id="BARU01048789">
    <property type="protein sequence ID" value="GAH99184.1"/>
    <property type="molecule type" value="Genomic_DNA"/>
</dbReference>
<dbReference type="AlphaFoldDB" id="X1L9T8"/>
<feature type="compositionally biased region" description="Polar residues" evidence="1">
    <location>
        <begin position="31"/>
        <end position="41"/>
    </location>
</feature>
<feature type="compositionally biased region" description="Basic and acidic residues" evidence="1">
    <location>
        <begin position="13"/>
        <end position="27"/>
    </location>
</feature>
<name>X1L9T8_9ZZZZ</name>
<comment type="caution">
    <text evidence="2">The sequence shown here is derived from an EMBL/GenBank/DDBJ whole genome shotgun (WGS) entry which is preliminary data.</text>
</comment>
<proteinExistence type="predicted"/>
<feature type="non-terminal residue" evidence="2">
    <location>
        <position position="64"/>
    </location>
</feature>
<feature type="region of interest" description="Disordered" evidence="1">
    <location>
        <begin position="13"/>
        <end position="41"/>
    </location>
</feature>
<gene>
    <name evidence="2" type="ORF">S03H2_72289</name>
</gene>
<evidence type="ECO:0000256" key="1">
    <source>
        <dbReference type="SAM" id="MobiDB-lite"/>
    </source>
</evidence>
<accession>X1L9T8</accession>
<protein>
    <submittedName>
        <fullName evidence="2">Uncharacterized protein</fullName>
    </submittedName>
</protein>
<reference evidence="2" key="1">
    <citation type="journal article" date="2014" name="Front. Microbiol.">
        <title>High frequency of phylogenetically diverse reductive dehalogenase-homologous genes in deep subseafloor sedimentary metagenomes.</title>
        <authorList>
            <person name="Kawai M."/>
            <person name="Futagami T."/>
            <person name="Toyoda A."/>
            <person name="Takaki Y."/>
            <person name="Nishi S."/>
            <person name="Hori S."/>
            <person name="Arai W."/>
            <person name="Tsubouchi T."/>
            <person name="Morono Y."/>
            <person name="Uchiyama I."/>
            <person name="Ito T."/>
            <person name="Fujiyama A."/>
            <person name="Inagaki F."/>
            <person name="Takami H."/>
        </authorList>
    </citation>
    <scope>NUCLEOTIDE SEQUENCE</scope>
    <source>
        <strain evidence="2">Expedition CK06-06</strain>
    </source>
</reference>
<organism evidence="2">
    <name type="scientific">marine sediment metagenome</name>
    <dbReference type="NCBI Taxonomy" id="412755"/>
    <lineage>
        <taxon>unclassified sequences</taxon>
        <taxon>metagenomes</taxon>
        <taxon>ecological metagenomes</taxon>
    </lineage>
</organism>
<evidence type="ECO:0000313" key="2">
    <source>
        <dbReference type="EMBL" id="GAH99184.1"/>
    </source>
</evidence>
<sequence>PNTKHRQIHLKHAFDDGSEVPKQREPKYTVQGGSNHSPTFSINLNQENRDYLEYCNSNNEFSML</sequence>